<accession>A0A2K3MN30</accession>
<evidence type="ECO:0000313" key="2">
    <source>
        <dbReference type="EMBL" id="PNX92175.1"/>
    </source>
</evidence>
<protein>
    <submittedName>
        <fullName evidence="2">Uncharacterized protein</fullName>
    </submittedName>
</protein>
<evidence type="ECO:0000256" key="1">
    <source>
        <dbReference type="SAM" id="MobiDB-lite"/>
    </source>
</evidence>
<sequence>MRHMKTKDDEIAITLITDANYLAGAGELEAENPPETGPNDTDEAENLPKT</sequence>
<feature type="compositionally biased region" description="Acidic residues" evidence="1">
    <location>
        <begin position="40"/>
        <end position="50"/>
    </location>
</feature>
<reference evidence="2 3" key="2">
    <citation type="journal article" date="2017" name="Front. Plant Sci.">
        <title>Gene Classification and Mining of Molecular Markers Useful in Red Clover (Trifolium pratense) Breeding.</title>
        <authorList>
            <person name="Istvanek J."/>
            <person name="Dluhosova J."/>
            <person name="Dluhos P."/>
            <person name="Patkova L."/>
            <person name="Nedelnik J."/>
            <person name="Repkova J."/>
        </authorList>
    </citation>
    <scope>NUCLEOTIDE SEQUENCE [LARGE SCALE GENOMIC DNA]</scope>
    <source>
        <strain evidence="3">cv. Tatra</strain>
        <tissue evidence="2">Young leaves</tissue>
    </source>
</reference>
<proteinExistence type="predicted"/>
<organism evidence="2 3">
    <name type="scientific">Trifolium pratense</name>
    <name type="common">Red clover</name>
    <dbReference type="NCBI Taxonomy" id="57577"/>
    <lineage>
        <taxon>Eukaryota</taxon>
        <taxon>Viridiplantae</taxon>
        <taxon>Streptophyta</taxon>
        <taxon>Embryophyta</taxon>
        <taxon>Tracheophyta</taxon>
        <taxon>Spermatophyta</taxon>
        <taxon>Magnoliopsida</taxon>
        <taxon>eudicotyledons</taxon>
        <taxon>Gunneridae</taxon>
        <taxon>Pentapetalae</taxon>
        <taxon>rosids</taxon>
        <taxon>fabids</taxon>
        <taxon>Fabales</taxon>
        <taxon>Fabaceae</taxon>
        <taxon>Papilionoideae</taxon>
        <taxon>50 kb inversion clade</taxon>
        <taxon>NPAAA clade</taxon>
        <taxon>Hologalegina</taxon>
        <taxon>IRL clade</taxon>
        <taxon>Trifolieae</taxon>
        <taxon>Trifolium</taxon>
    </lineage>
</organism>
<dbReference type="Proteomes" id="UP000236291">
    <property type="component" value="Unassembled WGS sequence"/>
</dbReference>
<feature type="non-terminal residue" evidence="2">
    <location>
        <position position="50"/>
    </location>
</feature>
<evidence type="ECO:0000313" key="3">
    <source>
        <dbReference type="Proteomes" id="UP000236291"/>
    </source>
</evidence>
<dbReference type="AlphaFoldDB" id="A0A2K3MN30"/>
<dbReference type="EMBL" id="ASHM01010350">
    <property type="protein sequence ID" value="PNX92175.1"/>
    <property type="molecule type" value="Genomic_DNA"/>
</dbReference>
<name>A0A2K3MN30_TRIPR</name>
<gene>
    <name evidence="2" type="ORF">L195_g015308</name>
</gene>
<feature type="region of interest" description="Disordered" evidence="1">
    <location>
        <begin position="24"/>
        <end position="50"/>
    </location>
</feature>
<reference evidence="2 3" key="1">
    <citation type="journal article" date="2014" name="Am. J. Bot.">
        <title>Genome assembly and annotation for red clover (Trifolium pratense; Fabaceae).</title>
        <authorList>
            <person name="Istvanek J."/>
            <person name="Jaros M."/>
            <person name="Krenek A."/>
            <person name="Repkova J."/>
        </authorList>
    </citation>
    <scope>NUCLEOTIDE SEQUENCE [LARGE SCALE GENOMIC DNA]</scope>
    <source>
        <strain evidence="3">cv. Tatra</strain>
        <tissue evidence="2">Young leaves</tissue>
    </source>
</reference>
<comment type="caution">
    <text evidence="2">The sequence shown here is derived from an EMBL/GenBank/DDBJ whole genome shotgun (WGS) entry which is preliminary data.</text>
</comment>